<feature type="non-terminal residue" evidence="2">
    <location>
        <position position="797"/>
    </location>
</feature>
<feature type="compositionally biased region" description="Low complexity" evidence="1">
    <location>
        <begin position="712"/>
        <end position="725"/>
    </location>
</feature>
<feature type="compositionally biased region" description="Polar residues" evidence="1">
    <location>
        <begin position="428"/>
        <end position="439"/>
    </location>
</feature>
<evidence type="ECO:0000256" key="1">
    <source>
        <dbReference type="SAM" id="MobiDB-lite"/>
    </source>
</evidence>
<feature type="compositionally biased region" description="Basic and acidic residues" evidence="1">
    <location>
        <begin position="363"/>
        <end position="373"/>
    </location>
</feature>
<sequence length="797" mass="88330">MTSAASALVDTEEGVVGDGADGRRVKSGNRGTQNERFKLALQVCEIGLRQSEWWWSVEKEILSEQVTNNGGSVGNNGNNNNSGVGNAVGGDAQKTGNDQRRFTGPSMNSLAPIAPMLSLDNHREKNLVGFSLEEGIEYLNLRLLQCRRVCGPAQALPPDLHDASKALLLLNEQAYEEFYPEYYYEGVRRTSMGSGRMGGFFGGGGGGSGSGGVVPGGGIDGRSKLKKHKNRFGDALSVLSSGRISSIAHSTMKPKTLAKSIARSMLSVRAPAMKWKNHHHQQQQQQNDEEPQANEEQQQRPASKPTKKQFIAGKLKTVKQQFNKKSKKQKNSETKGRRDSADREHSARHEASEDEDFYEEDENHVSIEEDGRRGRARARGGVEIQIQIETETDTDTDTNTDTEKRARTKRSTRVPIPALVTTRDVESDSSAFSPNSNTHNRTHDEDESGYSYAENDGKDEDEDEDEDEYSSESSSSASVTGVAGPEATKRVNSKKKHSSGKTKAEIAKQKSKKAKELFKKKTSGKQKNKQDSQINGDDDYEDELDKNRKKPEETEPQHTIKPVAVGYYQPPSKQSSKQIPVLITAPSGSVAYFNRQEDLSNVFLHDKRRLHHNPTQQQQQHQQQHQQQQRMMLINTINTVNGKQNTSAVDRIGTASPSSINHNALAIAGRVSGLYQRDSFHSRREDALKNLINKREDQTPGISPTDGPGNTSQSKFPSSSSAQGEQGKEKEKGKRNEHEELEQETPLIVATTTSNSPYTNVYFKLTVTRLGRIRTVANELLSRIWLLSAECFLQLGR</sequence>
<keyword evidence="3" id="KW-1185">Reference proteome</keyword>
<dbReference type="Proteomes" id="UP000188320">
    <property type="component" value="Unassembled WGS sequence"/>
</dbReference>
<feature type="compositionally biased region" description="Basic and acidic residues" evidence="1">
    <location>
        <begin position="726"/>
        <end position="738"/>
    </location>
</feature>
<feature type="compositionally biased region" description="Acidic residues" evidence="1">
    <location>
        <begin position="457"/>
        <end position="470"/>
    </location>
</feature>
<proteinExistence type="predicted"/>
<protein>
    <submittedName>
        <fullName evidence="2">Uncharacterized protein</fullName>
    </submittedName>
</protein>
<organism evidence="2 3">
    <name type="scientific">Zancudomyces culisetae</name>
    <name type="common">Gut fungus</name>
    <name type="synonym">Smittium culisetae</name>
    <dbReference type="NCBI Taxonomy" id="1213189"/>
    <lineage>
        <taxon>Eukaryota</taxon>
        <taxon>Fungi</taxon>
        <taxon>Fungi incertae sedis</taxon>
        <taxon>Zoopagomycota</taxon>
        <taxon>Kickxellomycotina</taxon>
        <taxon>Harpellomycetes</taxon>
        <taxon>Harpellales</taxon>
        <taxon>Legeriomycetaceae</taxon>
        <taxon>Zancudomyces</taxon>
    </lineage>
</organism>
<dbReference type="EMBL" id="LSSK01001031">
    <property type="protein sequence ID" value="OMH80929.1"/>
    <property type="molecule type" value="Genomic_DNA"/>
</dbReference>
<feature type="compositionally biased region" description="Low complexity" evidence="1">
    <location>
        <begin position="75"/>
        <end position="85"/>
    </location>
</feature>
<dbReference type="OrthoDB" id="29013at2759"/>
<feature type="region of interest" description="Disordered" evidence="1">
    <location>
        <begin position="273"/>
        <end position="579"/>
    </location>
</feature>
<name>A0A1R1PJ26_ZANCU</name>
<reference evidence="3" key="1">
    <citation type="submission" date="2017-01" db="EMBL/GenBank/DDBJ databases">
        <authorList>
            <person name="Wang Y."/>
            <person name="White M."/>
            <person name="Kvist S."/>
            <person name="Moncalvo J.-M."/>
        </authorList>
    </citation>
    <scope>NUCLEOTIDE SEQUENCE [LARGE SCALE GENOMIC DNA]</scope>
    <source>
        <strain evidence="3">COL-18-3</strain>
    </source>
</reference>
<feature type="compositionally biased region" description="Acidic residues" evidence="1">
    <location>
        <begin position="352"/>
        <end position="362"/>
    </location>
</feature>
<feature type="compositionally biased region" description="Basic and acidic residues" evidence="1">
    <location>
        <begin position="330"/>
        <end position="351"/>
    </location>
</feature>
<evidence type="ECO:0000313" key="2">
    <source>
        <dbReference type="EMBL" id="OMH80929.1"/>
    </source>
</evidence>
<dbReference type="AlphaFoldDB" id="A0A1R1PJ26"/>
<feature type="region of interest" description="Disordered" evidence="1">
    <location>
        <begin position="69"/>
        <end position="107"/>
    </location>
</feature>
<feature type="region of interest" description="Disordered" evidence="1">
    <location>
        <begin position="691"/>
        <end position="749"/>
    </location>
</feature>
<feature type="compositionally biased region" description="Basic and acidic residues" evidence="1">
    <location>
        <begin position="502"/>
        <end position="519"/>
    </location>
</feature>
<accession>A0A1R1PJ26</accession>
<comment type="caution">
    <text evidence="2">The sequence shown here is derived from an EMBL/GenBank/DDBJ whole genome shotgun (WGS) entry which is preliminary data.</text>
</comment>
<feature type="region of interest" description="Disordered" evidence="1">
    <location>
        <begin position="1"/>
        <end position="31"/>
    </location>
</feature>
<evidence type="ECO:0000313" key="3">
    <source>
        <dbReference type="Proteomes" id="UP000188320"/>
    </source>
</evidence>
<feature type="compositionally biased region" description="Acidic residues" evidence="1">
    <location>
        <begin position="390"/>
        <end position="400"/>
    </location>
</feature>
<gene>
    <name evidence="2" type="ORF">AX774_g5627</name>
</gene>
<feature type="compositionally biased region" description="Basic residues" evidence="1">
    <location>
        <begin position="491"/>
        <end position="500"/>
    </location>
</feature>